<protein>
    <submittedName>
        <fullName evidence="2">Uncharacterized protein</fullName>
    </submittedName>
</protein>
<dbReference type="GO" id="GO:0003677">
    <property type="term" value="F:DNA binding"/>
    <property type="evidence" value="ECO:0007669"/>
    <property type="project" value="InterPro"/>
</dbReference>
<evidence type="ECO:0000313" key="2">
    <source>
        <dbReference type="EMBL" id="SPO20653.1"/>
    </source>
</evidence>
<dbReference type="InterPro" id="IPR016032">
    <property type="entry name" value="Sig_transdc_resp-reg_C-effctor"/>
</dbReference>
<accession>A0A5C3DQH9</accession>
<organism evidence="2 3">
    <name type="scientific">Ustilago trichophora</name>
    <dbReference type="NCBI Taxonomy" id="86804"/>
    <lineage>
        <taxon>Eukaryota</taxon>
        <taxon>Fungi</taxon>
        <taxon>Dikarya</taxon>
        <taxon>Basidiomycota</taxon>
        <taxon>Ustilaginomycotina</taxon>
        <taxon>Ustilaginomycetes</taxon>
        <taxon>Ustilaginales</taxon>
        <taxon>Ustilaginaceae</taxon>
        <taxon>Ustilago</taxon>
    </lineage>
</organism>
<feature type="compositionally biased region" description="Basic and acidic residues" evidence="1">
    <location>
        <begin position="61"/>
        <end position="71"/>
    </location>
</feature>
<dbReference type="EMBL" id="OOIN01000002">
    <property type="protein sequence ID" value="SPO20653.1"/>
    <property type="molecule type" value="Genomic_DNA"/>
</dbReference>
<feature type="region of interest" description="Disordered" evidence="1">
    <location>
        <begin position="1"/>
        <end position="108"/>
    </location>
</feature>
<evidence type="ECO:0000313" key="3">
    <source>
        <dbReference type="Proteomes" id="UP000324022"/>
    </source>
</evidence>
<dbReference type="AlphaFoldDB" id="A0A5C3DQH9"/>
<dbReference type="GO" id="GO:0006355">
    <property type="term" value="P:regulation of DNA-templated transcription"/>
    <property type="evidence" value="ECO:0007669"/>
    <property type="project" value="InterPro"/>
</dbReference>
<sequence>MSATPPPSNLPSDTSGATSLDPTTPRRKTKVKAPATPKTPRTPKTPKTPKVPKTTTIPKLEGNDRTEDDPRVVSITKTEEGPMTESAPQGENIFSTRTSPIPSSPRKLTPALQKTILALKMRGMSTKEVAVRINQNYKTVWAYINKTTKRKAEANADDAMKSEEMSDADKREAALVLKLAGCTTKDIAAQLDMNYKTLWAFFNQHQKAAGLPNVTRDPDL</sequence>
<proteinExistence type="predicted"/>
<gene>
    <name evidence="2" type="ORF">UTRI_00129</name>
</gene>
<reference evidence="2 3" key="1">
    <citation type="submission" date="2018-03" db="EMBL/GenBank/DDBJ databases">
        <authorList>
            <person name="Guldener U."/>
        </authorList>
    </citation>
    <scope>NUCLEOTIDE SEQUENCE [LARGE SCALE GENOMIC DNA]</scope>
    <source>
        <strain evidence="2 3">NBRC100155</strain>
    </source>
</reference>
<name>A0A5C3DQH9_9BASI</name>
<feature type="compositionally biased region" description="Low complexity" evidence="1">
    <location>
        <begin position="95"/>
        <end position="106"/>
    </location>
</feature>
<evidence type="ECO:0000256" key="1">
    <source>
        <dbReference type="SAM" id="MobiDB-lite"/>
    </source>
</evidence>
<dbReference type="SUPFAM" id="SSF46894">
    <property type="entry name" value="C-terminal effector domain of the bipartite response regulators"/>
    <property type="match status" value="1"/>
</dbReference>
<feature type="compositionally biased region" description="Polar residues" evidence="1">
    <location>
        <begin position="10"/>
        <end position="22"/>
    </location>
</feature>
<keyword evidence="3" id="KW-1185">Reference proteome</keyword>
<dbReference type="Proteomes" id="UP000324022">
    <property type="component" value="Unassembled WGS sequence"/>
</dbReference>
<dbReference type="OrthoDB" id="2556332at2759"/>